<feature type="region of interest" description="Disordered" evidence="1">
    <location>
        <begin position="287"/>
        <end position="308"/>
    </location>
</feature>
<evidence type="ECO:0000313" key="4">
    <source>
        <dbReference type="Proteomes" id="UP000183940"/>
    </source>
</evidence>
<dbReference type="InterPro" id="IPR025351">
    <property type="entry name" value="Pvc16_N"/>
</dbReference>
<keyword evidence="4" id="KW-1185">Reference proteome</keyword>
<sequence>MANYLAIATATATMQRIIQQAIQTDVDGSRVTTVRPDGAGGGIPETGVNLYLYHIKRNPALTNQDTPNFQRRGDMVKRRQAALDLFYVISCYGNDAELEPQRLLGCVARALEDQLVFTPQMIQETINDPTFDYLEGSDLADQIEQIRTEFISVSTDELSKIWSVFFQTPHALSVVYKISVILIESDISAKSSLPVRDRRMIGGPFPKQPVVDQVINTTGKYMPILANSTLRIRGRFLSHSIAQVRINQAEVTPQIINDTELSLPLRLVPNTHLRAGVQSLQVIHPQLPSLPSQNGRRPPRPSTTTEPVQKVESNVFPFVVRPSFLGYELIDIEGTEEDRRLGQVIIRTNLTIGLGQRVVLMLNEYSSENAIAYLFNSTPIRENTRTPVIPISNVQPGDYFVRIQVDGAESLLDVDLDPNSPTYEQYIGPILTLE</sequence>
<name>A0A1L9QY60_9CYAN</name>
<evidence type="ECO:0000259" key="2">
    <source>
        <dbReference type="Pfam" id="PF14065"/>
    </source>
</evidence>
<accession>A0A1L9QY60</accession>
<dbReference type="EMBL" id="MLAW01000001">
    <property type="protein sequence ID" value="OJJ27603.1"/>
    <property type="molecule type" value="Genomic_DNA"/>
</dbReference>
<dbReference type="Pfam" id="PF14065">
    <property type="entry name" value="Pvc16_N"/>
    <property type="match status" value="1"/>
</dbReference>
<dbReference type="Proteomes" id="UP000183940">
    <property type="component" value="Unassembled WGS sequence"/>
</dbReference>
<protein>
    <recommendedName>
        <fullName evidence="2">Pvc16 N-terminal domain-containing protein</fullName>
    </recommendedName>
</protein>
<feature type="domain" description="Pvc16 N-terminal" evidence="2">
    <location>
        <begin position="11"/>
        <end position="196"/>
    </location>
</feature>
<gene>
    <name evidence="3" type="ORF">BI308_01150</name>
</gene>
<dbReference type="AlphaFoldDB" id="A0A1L9QY60"/>
<reference evidence="3" key="1">
    <citation type="submission" date="2016-10" db="EMBL/GenBank/DDBJ databases">
        <title>CRISPR-Cas defence system in Roseofilum reptotaenium: evidence of a bacteriophage-cyanobacterium arms race in the coral black band disease.</title>
        <authorList>
            <person name="Buerger P."/>
            <person name="Wood-Charlson E.M."/>
            <person name="Weynberg K.D."/>
            <person name="Willis B."/>
            <person name="Van Oppen M.J."/>
        </authorList>
    </citation>
    <scope>NUCLEOTIDE SEQUENCE [LARGE SCALE GENOMIC DNA]</scope>
    <source>
        <strain evidence="3">AO1-A</strain>
    </source>
</reference>
<proteinExistence type="predicted"/>
<evidence type="ECO:0000313" key="3">
    <source>
        <dbReference type="EMBL" id="OJJ27603.1"/>
    </source>
</evidence>
<organism evidence="3 4">
    <name type="scientific">Roseofilum reptotaenium AO1-A</name>
    <dbReference type="NCBI Taxonomy" id="1925591"/>
    <lineage>
        <taxon>Bacteria</taxon>
        <taxon>Bacillati</taxon>
        <taxon>Cyanobacteriota</taxon>
        <taxon>Cyanophyceae</taxon>
        <taxon>Desertifilales</taxon>
        <taxon>Desertifilaceae</taxon>
        <taxon>Roseofilum</taxon>
    </lineage>
</organism>
<dbReference type="STRING" id="1925591.BI308_01150"/>
<comment type="caution">
    <text evidence="3">The sequence shown here is derived from an EMBL/GenBank/DDBJ whole genome shotgun (WGS) entry which is preliminary data.</text>
</comment>
<evidence type="ECO:0000256" key="1">
    <source>
        <dbReference type="SAM" id="MobiDB-lite"/>
    </source>
</evidence>